<proteinExistence type="inferred from homology"/>
<feature type="domain" description="GCVT N-terminal" evidence="3">
    <location>
        <begin position="476"/>
        <end position="764"/>
    </location>
</feature>
<dbReference type="SUPFAM" id="SSF101790">
    <property type="entry name" value="Aminomethyltransferase beta-barrel domain"/>
    <property type="match status" value="1"/>
</dbReference>
<dbReference type="OrthoDB" id="498204at2759"/>
<dbReference type="FunFam" id="3.30.70.1400:FF:000003">
    <property type="entry name" value="Pyruvate dehydrogenase phosphatase regulatory subunit"/>
    <property type="match status" value="1"/>
</dbReference>
<dbReference type="InterPro" id="IPR006222">
    <property type="entry name" value="GCVT_N"/>
</dbReference>
<evidence type="ECO:0000259" key="5">
    <source>
        <dbReference type="Pfam" id="PF16350"/>
    </source>
</evidence>
<dbReference type="Pfam" id="PF01266">
    <property type="entry name" value="DAO"/>
    <property type="match status" value="1"/>
</dbReference>
<dbReference type="InterPro" id="IPR027266">
    <property type="entry name" value="TrmE/GcvT-like"/>
</dbReference>
<dbReference type="Proteomes" id="UP000694844">
    <property type="component" value="Chromosome 5"/>
</dbReference>
<evidence type="ECO:0000259" key="2">
    <source>
        <dbReference type="Pfam" id="PF01266"/>
    </source>
</evidence>
<dbReference type="InterPro" id="IPR013977">
    <property type="entry name" value="GcvT_C"/>
</dbReference>
<dbReference type="InterPro" id="IPR006076">
    <property type="entry name" value="FAD-dep_OxRdtase"/>
</dbReference>
<sequence length="896" mass="101107">MSLSQCMRCLSLSRRSFISQKKHRLYGKQERYQAVLWEGSKRSYSQTLEIERPSLPPSARVVVCGGGVIGTSVAYHLAKAGWTDVVLLEQGQLTGGTTWHAAGLISQARDSLPTSKLIQYGRKLYQQLEAEGNNLCFKKCGSLMLAQTKDRMIYLQRKNQIAIAAGTETHVITPDEVKKICPLLKVDDLEGALWIPEDGALTAPDVALTFASLAKEMGVKIFERVGVDSVVAKRRVVSHVETTAGKIDCEYFVNCAGMWAHSLGKKSKPQVRVPLHPCEHFYITTKPIEGVDPMMPVVRDYDGLTYFREWSGGILAGGFEPVAKPAFLQGIPNNFQFGLLPDDWDHFQVLLDPILHRMPVMETANVHKMFNGPESFTPDGHWNLGAASEIKNYYVAAGMSSMGIAASGGVGKFLTEWIIDGMPSIDLSSHDILRHVPHHNNPQFLAERVKETLGMYTLRYPNEQRYRGRKLRTSPLHTRLEVQGACFGETNAYERPMWFTNSHDDYLHNQYNSERVKGTFGKPSFFENVKEEYWACKEHVCLIDMSSFTKTEVKSKGPEALEFLQYLSSNNIEQPIGTIIHTGMQNEFGGYENDCTIVPMENNTFFMISPTSQQTRSLNWLRKHRPLDGSVEIRDVTSAYAGINVIGPHAPQLLYDVSGINTSRHEFKQMTCKVIDVGFASNIIAMRLTHSGEDGFVLYVPSEYGLHVYETLVKTGKDYGIRDAGYYALRELRIEKFYAYWGSDLTTHTTPLESGREFRVNFEKGDFIGREALLKQRENGISKRFAQFFLNDFDYETDVWPWGGEPIYRNGKYCGTITSAGYAHTLERMTCLGFVTDTDNEGRKILHKAMHEFILDKSAKYEIAIAGKKFPAEVNLYTKPTVYQNGEPVFIPVPKR</sequence>
<dbReference type="Gene3D" id="3.30.1360.120">
    <property type="entry name" value="Probable tRNA modification gtpase trme, domain 1"/>
    <property type="match status" value="1"/>
</dbReference>
<dbReference type="SUPFAM" id="SSF51905">
    <property type="entry name" value="FAD/NAD(P)-binding domain"/>
    <property type="match status" value="1"/>
</dbReference>
<protein>
    <submittedName>
        <fullName evidence="7">Pyruvate dehydrogenase phosphatase regulatory subunit, mitochondrial-like</fullName>
    </submittedName>
</protein>
<reference evidence="7" key="1">
    <citation type="submission" date="2025-08" db="UniProtKB">
        <authorList>
            <consortium name="RefSeq"/>
        </authorList>
    </citation>
    <scope>IDENTIFICATION</scope>
    <source>
        <tissue evidence="7">Whole sample</tissue>
    </source>
</reference>
<dbReference type="InterPro" id="IPR032503">
    <property type="entry name" value="FAO_M"/>
</dbReference>
<feature type="domain" description="Aminomethyltransferase C-terminal" evidence="4">
    <location>
        <begin position="797"/>
        <end position="874"/>
    </location>
</feature>
<evidence type="ECO:0000259" key="3">
    <source>
        <dbReference type="Pfam" id="PF01571"/>
    </source>
</evidence>
<dbReference type="Gene3D" id="3.50.50.60">
    <property type="entry name" value="FAD/NAD(P)-binding domain"/>
    <property type="match status" value="1"/>
</dbReference>
<dbReference type="AlphaFoldDB" id="A0A8B8EVD4"/>
<comment type="similarity">
    <text evidence="1">Belongs to the GcvT family.</text>
</comment>
<dbReference type="Gene3D" id="2.40.30.110">
    <property type="entry name" value="Aminomethyltransferase beta-barrel domains"/>
    <property type="match status" value="1"/>
</dbReference>
<dbReference type="InterPro" id="IPR036188">
    <property type="entry name" value="FAD/NAD-bd_sf"/>
</dbReference>
<dbReference type="Gene3D" id="3.30.70.1400">
    <property type="entry name" value="Aminomethyltransferase beta-barrel domains"/>
    <property type="match status" value="1"/>
</dbReference>
<dbReference type="InterPro" id="IPR028896">
    <property type="entry name" value="GcvT/YgfZ/DmdA"/>
</dbReference>
<accession>A0A8B8EVD4</accession>
<keyword evidence="6" id="KW-1185">Reference proteome</keyword>
<evidence type="ECO:0000259" key="4">
    <source>
        <dbReference type="Pfam" id="PF08669"/>
    </source>
</evidence>
<dbReference type="SUPFAM" id="SSF54373">
    <property type="entry name" value="FAD-linked reductases, C-terminal domain"/>
    <property type="match status" value="1"/>
</dbReference>
<dbReference type="PANTHER" id="PTHR43757">
    <property type="entry name" value="AMINOMETHYLTRANSFERASE"/>
    <property type="match status" value="1"/>
</dbReference>
<dbReference type="InterPro" id="IPR029043">
    <property type="entry name" value="GcvT/YgfZ_C"/>
</dbReference>
<evidence type="ECO:0000313" key="7">
    <source>
        <dbReference type="RefSeq" id="XP_022343936.1"/>
    </source>
</evidence>
<dbReference type="Pfam" id="PF08669">
    <property type="entry name" value="GCV_T_C"/>
    <property type="match status" value="1"/>
</dbReference>
<feature type="domain" description="FAD dependent oxidoreductase" evidence="2">
    <location>
        <begin position="60"/>
        <end position="417"/>
    </location>
</feature>
<dbReference type="KEGG" id="cvn:111137007"/>
<organism evidence="6 7">
    <name type="scientific">Crassostrea virginica</name>
    <name type="common">Eastern oyster</name>
    <dbReference type="NCBI Taxonomy" id="6565"/>
    <lineage>
        <taxon>Eukaryota</taxon>
        <taxon>Metazoa</taxon>
        <taxon>Spiralia</taxon>
        <taxon>Lophotrochozoa</taxon>
        <taxon>Mollusca</taxon>
        <taxon>Bivalvia</taxon>
        <taxon>Autobranchia</taxon>
        <taxon>Pteriomorphia</taxon>
        <taxon>Ostreida</taxon>
        <taxon>Ostreoidea</taxon>
        <taxon>Ostreidae</taxon>
        <taxon>Crassostrea</taxon>
    </lineage>
</organism>
<dbReference type="PANTHER" id="PTHR43757:SF15">
    <property type="entry name" value="PYRUVATE DEHYDROGENASE PHOSPHATASE REGULATORY SUBUNIT, MITOCHONDRIAL-LIKE"/>
    <property type="match status" value="1"/>
</dbReference>
<name>A0A8B8EVD4_CRAVI</name>
<dbReference type="RefSeq" id="XP_022343936.1">
    <property type="nucleotide sequence ID" value="XM_022488228.1"/>
</dbReference>
<feature type="domain" description="FAD dependent oxidoreductase central" evidence="5">
    <location>
        <begin position="420"/>
        <end position="474"/>
    </location>
</feature>
<dbReference type="Pfam" id="PF16350">
    <property type="entry name" value="FAO_M"/>
    <property type="match status" value="1"/>
</dbReference>
<dbReference type="SUPFAM" id="SSF103025">
    <property type="entry name" value="Folate-binding domain"/>
    <property type="match status" value="1"/>
</dbReference>
<evidence type="ECO:0000256" key="1">
    <source>
        <dbReference type="ARBA" id="ARBA00008609"/>
    </source>
</evidence>
<dbReference type="Pfam" id="PF01571">
    <property type="entry name" value="GCV_T"/>
    <property type="match status" value="1"/>
</dbReference>
<gene>
    <name evidence="7" type="primary">LOC111137007</name>
</gene>
<dbReference type="GeneID" id="111137007"/>
<evidence type="ECO:0000313" key="6">
    <source>
        <dbReference type="Proteomes" id="UP000694844"/>
    </source>
</evidence>
<dbReference type="GO" id="GO:0005739">
    <property type="term" value="C:mitochondrion"/>
    <property type="evidence" value="ECO:0007669"/>
    <property type="project" value="TreeGrafter"/>
</dbReference>
<dbReference type="Gene3D" id="3.30.9.10">
    <property type="entry name" value="D-Amino Acid Oxidase, subunit A, domain 2"/>
    <property type="match status" value="1"/>
</dbReference>